<gene>
    <name evidence="2" type="ORF">FQA47_001758</name>
    <name evidence="1" type="ORF">FQA47_010549</name>
</gene>
<protein>
    <submittedName>
        <fullName evidence="2">Uncharacterized protein</fullName>
    </submittedName>
</protein>
<evidence type="ECO:0000313" key="3">
    <source>
        <dbReference type="Proteomes" id="UP000646548"/>
    </source>
</evidence>
<evidence type="ECO:0000313" key="1">
    <source>
        <dbReference type="EMBL" id="KAF6726855.1"/>
    </source>
</evidence>
<comment type="caution">
    <text evidence="2">The sequence shown here is derived from an EMBL/GenBank/DDBJ whole genome shotgun (WGS) entry which is preliminary data.</text>
</comment>
<dbReference type="Proteomes" id="UP000646548">
    <property type="component" value="Unassembled WGS sequence"/>
</dbReference>
<reference evidence="2" key="1">
    <citation type="journal article" name="BMC Genomics">
        <title>Long-read sequencing and de novo genome assembly of marine medaka (Oryzias melastigma).</title>
        <authorList>
            <person name="Liang P."/>
            <person name="Saqib H.S.A."/>
            <person name="Ni X."/>
            <person name="Shen Y."/>
        </authorList>
    </citation>
    <scope>NUCLEOTIDE SEQUENCE</scope>
    <source>
        <strain evidence="2">Bigg-433</strain>
    </source>
</reference>
<sequence>MALSSVLRERKDSPYFKPPNLHINVLKIKEEEKVTAWSFTEATAVAATTKKNRVAAITDGQTITKITLFEEFGGKINEGSSYILRGYGLFGQNPPFNISISRQTQFFRASDMSISPEMISEGEKILNPPSKQVDLRSCGTETGLLTIHGESGFQMNICLWREASTFNLSVGDMVTLTHMKVESSAYGQQLKSTKFSKLEKTEITERKVCIIGVIDSLSSPNTLEVLTEEGATLEISKEKWAPLENQFKKGRVTVDLTVEGREIKDLKCISPS</sequence>
<accession>A0A834CQT5</accession>
<dbReference type="EMBL" id="WKFB01000320">
    <property type="protein sequence ID" value="KAF6726855.1"/>
    <property type="molecule type" value="Genomic_DNA"/>
</dbReference>
<evidence type="ECO:0000313" key="2">
    <source>
        <dbReference type="EMBL" id="KAF6731010.1"/>
    </source>
</evidence>
<name>A0A834CQT5_ORYME</name>
<dbReference type="AlphaFoldDB" id="A0A834CQT5"/>
<proteinExistence type="predicted"/>
<dbReference type="EMBL" id="WKFB01000222">
    <property type="protein sequence ID" value="KAF6731010.1"/>
    <property type="molecule type" value="Genomic_DNA"/>
</dbReference>
<organism evidence="2 3">
    <name type="scientific">Oryzias melastigma</name>
    <name type="common">Marine medaka</name>
    <dbReference type="NCBI Taxonomy" id="30732"/>
    <lineage>
        <taxon>Eukaryota</taxon>
        <taxon>Metazoa</taxon>
        <taxon>Chordata</taxon>
        <taxon>Craniata</taxon>
        <taxon>Vertebrata</taxon>
        <taxon>Euteleostomi</taxon>
        <taxon>Actinopterygii</taxon>
        <taxon>Neopterygii</taxon>
        <taxon>Teleostei</taxon>
        <taxon>Neoteleostei</taxon>
        <taxon>Acanthomorphata</taxon>
        <taxon>Ovalentaria</taxon>
        <taxon>Atherinomorphae</taxon>
        <taxon>Beloniformes</taxon>
        <taxon>Adrianichthyidae</taxon>
        <taxon>Oryziinae</taxon>
        <taxon>Oryzias</taxon>
    </lineage>
</organism>